<dbReference type="EMBL" id="SFCI01002119">
    <property type="protein sequence ID" value="TFY74378.1"/>
    <property type="molecule type" value="Genomic_DNA"/>
</dbReference>
<dbReference type="Gene3D" id="3.30.70.3330">
    <property type="match status" value="1"/>
</dbReference>
<sequence length="953" mass="105279">LFTLKASPIDFTYSTAHGRSACYQPSFEIRSMSTLRLINYICCMAPDLSPTYVLMLEHLVPPRPACACCLADMWACSTRSHPKNLIIAASGCCTLQDPVTVKHSKRLYRDDESKVSIIDFLGVKLGNISPVPGVQVAQQGSEIALSISSVVPNKAAWLQFSLERVNVVQGRSYVDNLTTRCAYEPSEPYVLIYEVTEGRNDRIKDFYWCLWFGDEIMPKLDVHETFYDSEVTITAADIETWRRLQPAGGGVQNDAVRQPRPLVERIQDRARLAASPRKRRLQGEARPTAVINSDGGKTDGGKTVKTQSYVTVDGECHLCSFIVDASILNDYQNTFETAEEPDYLVELNSDPAVGVLQSKEWFEWDEKKPLQAGTGLIFRLKSEVTYKDKVNYHSVSVMRDVFVRDQLKRLVKVGSVEFEHDDCQGNPIVAYLQRNGAPQDKPTSLANDYTLHSHDSHEELSVKIKLTCVQGGNMVIKVETFNSRGDKVLEGAVQVAQPATIYVFTSQGLQEPAMGMDPYNNSPATRADGTNEHLLAVYGFSIVEIVKDNPKEKTIHFGGIKGQVIRQRYMDMTYDTMNKDGDVKTLPLLTDVNVRMLSTPSATHPDCCSPRNSHRSRSWSRSVPRSRTCVGLRAAFVGHSLEEYSALASITDVLLICLLVDVIFYHGITMQSAVEHDSQDCSNCAMCAVNPSRISKMFNDAALREVVYTISHCIGCLLEIVNLNVEYSQGQHAYLSKKINAAHLNPDLLEGKYVPNLVVKPFAATKDYAHSAHQGLRTAPLRPDVVAVLEQASAGPVVTNIEDFPMKATDILATIVGQKLKKKIKEIPLSKSIKDLLGGNEELPLKELGSALGQDHSGSLGKYTIGLVSGMVGAKMPGGFMSPAIKAHLAKMSGLGPAHADAILLLGTTVEPPKRLGSEAEGKACKEFLEFLKFQADQEQFAAQHMALYMRYR</sequence>
<evidence type="ECO:0000259" key="3">
    <source>
        <dbReference type="Pfam" id="PF18325"/>
    </source>
</evidence>
<keyword evidence="5" id="KW-1185">Reference proteome</keyword>
<dbReference type="PANTHER" id="PTHR10982">
    <property type="entry name" value="MALONYL COA-ACYL CARRIER PROTEIN TRANSACYLASE"/>
    <property type="match status" value="1"/>
</dbReference>
<dbReference type="Pfam" id="PF22235">
    <property type="entry name" value="FAS1_thioest_ins"/>
    <property type="match status" value="1"/>
</dbReference>
<feature type="non-terminal residue" evidence="4">
    <location>
        <position position="1"/>
    </location>
</feature>
<reference evidence="4 5" key="1">
    <citation type="submission" date="2019-02" db="EMBL/GenBank/DDBJ databases">
        <title>Genome sequencing of the rare red list fungi Hericium alpestre (H. flagellum).</title>
        <authorList>
            <person name="Buettner E."/>
            <person name="Kellner H."/>
        </authorList>
    </citation>
    <scope>NUCLEOTIDE SEQUENCE [LARGE SCALE GENOMIC DNA]</scope>
    <source>
        <strain evidence="4 5">DSM 108284</strain>
    </source>
</reference>
<organism evidence="4 5">
    <name type="scientific">Hericium alpestre</name>
    <dbReference type="NCBI Taxonomy" id="135208"/>
    <lineage>
        <taxon>Eukaryota</taxon>
        <taxon>Fungi</taxon>
        <taxon>Dikarya</taxon>
        <taxon>Basidiomycota</taxon>
        <taxon>Agaricomycotina</taxon>
        <taxon>Agaricomycetes</taxon>
        <taxon>Russulales</taxon>
        <taxon>Hericiaceae</taxon>
        <taxon>Hericium</taxon>
    </lineage>
</organism>
<protein>
    <submittedName>
        <fullName evidence="4">Uncharacterized protein</fullName>
    </submittedName>
</protein>
<feature type="domain" description="Fatty acid synthase subunit alpha acyl carrier" evidence="3">
    <location>
        <begin position="840"/>
        <end position="924"/>
    </location>
</feature>
<dbReference type="GO" id="GO:0008897">
    <property type="term" value="F:holo-[acyl-carrier-protein] synthase activity"/>
    <property type="evidence" value="ECO:0007669"/>
    <property type="project" value="InterPro"/>
</dbReference>
<dbReference type="InterPro" id="IPR040883">
    <property type="entry name" value="FAS_meander"/>
</dbReference>
<evidence type="ECO:0000256" key="1">
    <source>
        <dbReference type="ARBA" id="ARBA00022679"/>
    </source>
</evidence>
<evidence type="ECO:0000259" key="2">
    <source>
        <dbReference type="Pfam" id="PF17951"/>
    </source>
</evidence>
<keyword evidence="1" id="KW-0808">Transferase</keyword>
<dbReference type="Pfam" id="PF17951">
    <property type="entry name" value="FAS_meander"/>
    <property type="match status" value="1"/>
</dbReference>
<proteinExistence type="predicted"/>
<dbReference type="GO" id="GO:0019171">
    <property type="term" value="F:(3R)-hydroxyacyl-[acyl-carrier-protein] dehydratase activity"/>
    <property type="evidence" value="ECO:0007669"/>
    <property type="project" value="InterPro"/>
</dbReference>
<dbReference type="STRING" id="135208.A0A4Y9ZLG4"/>
<accession>A0A4Y9ZLG4</accession>
<dbReference type="PANTHER" id="PTHR10982:SF21">
    <property type="entry name" value="FATTY ACID SYNTHASE SUBUNIT BETA"/>
    <property type="match status" value="1"/>
</dbReference>
<dbReference type="OrthoDB" id="4251012at2759"/>
<dbReference type="AlphaFoldDB" id="A0A4Y9ZLG4"/>
<evidence type="ECO:0000313" key="5">
    <source>
        <dbReference type="Proteomes" id="UP000298061"/>
    </source>
</evidence>
<dbReference type="Pfam" id="PF18325">
    <property type="entry name" value="Fas_alpha_ACP"/>
    <property type="match status" value="1"/>
</dbReference>
<evidence type="ECO:0000313" key="4">
    <source>
        <dbReference type="EMBL" id="TFY74378.1"/>
    </source>
</evidence>
<gene>
    <name evidence="4" type="ORF">EWM64_g9633</name>
</gene>
<dbReference type="Proteomes" id="UP000298061">
    <property type="component" value="Unassembled WGS sequence"/>
</dbReference>
<dbReference type="Gene3D" id="6.10.60.10">
    <property type="match status" value="1"/>
</dbReference>
<dbReference type="Gene3D" id="2.40.128.700">
    <property type="match status" value="1"/>
</dbReference>
<dbReference type="SUPFAM" id="SSF52151">
    <property type="entry name" value="FabD/lysophospholipase-like"/>
    <property type="match status" value="1"/>
</dbReference>
<dbReference type="InterPro" id="IPR040899">
    <property type="entry name" value="Fas_alpha_ACP"/>
</dbReference>
<dbReference type="InterPro" id="IPR050830">
    <property type="entry name" value="Fungal_FAS"/>
</dbReference>
<comment type="caution">
    <text evidence="4">The sequence shown here is derived from an EMBL/GenBank/DDBJ whole genome shotgun (WGS) entry which is preliminary data.</text>
</comment>
<feature type="domain" description="Fatty acid synthase meander beta sheet" evidence="2">
    <location>
        <begin position="182"/>
        <end position="214"/>
    </location>
</feature>
<name>A0A4Y9ZLG4_9AGAM</name>
<dbReference type="InterPro" id="IPR016035">
    <property type="entry name" value="Acyl_Trfase/lysoPLipase"/>
</dbReference>